<evidence type="ECO:0000256" key="10">
    <source>
        <dbReference type="RuleBase" id="RU000594"/>
    </source>
</evidence>
<feature type="active site" evidence="9">
    <location>
        <position position="127"/>
    </location>
</feature>
<evidence type="ECO:0000313" key="12">
    <source>
        <dbReference type="EMBL" id="RPF25740.1"/>
    </source>
</evidence>
<comment type="caution">
    <text evidence="12">The sequence shown here is derived from an EMBL/GenBank/DDBJ whole genome shotgun (WGS) entry which is preliminary data.</text>
</comment>
<evidence type="ECO:0000256" key="9">
    <source>
        <dbReference type="HAMAP-Rule" id="MF_00161"/>
    </source>
</evidence>
<evidence type="ECO:0000256" key="4">
    <source>
        <dbReference type="ARBA" id="ARBA00022692"/>
    </source>
</evidence>
<evidence type="ECO:0000256" key="8">
    <source>
        <dbReference type="ARBA" id="ARBA00023136"/>
    </source>
</evidence>
<evidence type="ECO:0000256" key="2">
    <source>
        <dbReference type="ARBA" id="ARBA00022475"/>
    </source>
</evidence>
<evidence type="ECO:0000256" key="3">
    <source>
        <dbReference type="ARBA" id="ARBA00022670"/>
    </source>
</evidence>
<dbReference type="HAMAP" id="MF_00161">
    <property type="entry name" value="LspA"/>
    <property type="match status" value="1"/>
</dbReference>
<dbReference type="NCBIfam" id="TIGR00077">
    <property type="entry name" value="lspA"/>
    <property type="match status" value="1"/>
</dbReference>
<feature type="transmembrane region" description="Helical" evidence="9">
    <location>
        <begin position="99"/>
        <end position="117"/>
    </location>
</feature>
<keyword evidence="5 9" id="KW-0064">Aspartyl protease</keyword>
<dbReference type="GO" id="GO:0005886">
    <property type="term" value="C:plasma membrane"/>
    <property type="evidence" value="ECO:0007669"/>
    <property type="project" value="UniProtKB-SubCell"/>
</dbReference>
<dbReference type="InterPro" id="IPR001872">
    <property type="entry name" value="Peptidase_A8"/>
</dbReference>
<comment type="subcellular location">
    <subcellularLocation>
        <location evidence="9">Cell membrane</location>
        <topology evidence="9">Multi-pass membrane protein</topology>
    </subcellularLocation>
</comment>
<dbReference type="Proteomes" id="UP000280726">
    <property type="component" value="Unassembled WGS sequence"/>
</dbReference>
<dbReference type="UniPathway" id="UPA00665"/>
<name>A0A3N4Z3V7_9MICO</name>
<keyword evidence="6 9" id="KW-0378">Hydrolase</keyword>
<protein>
    <recommendedName>
        <fullName evidence="9">Lipoprotein signal peptidase</fullName>
        <ecNumber evidence="9">3.4.23.36</ecNumber>
    </recommendedName>
    <alternativeName>
        <fullName evidence="9">Prolipoprotein signal peptidase</fullName>
    </alternativeName>
    <alternativeName>
        <fullName evidence="9">Signal peptidase II</fullName>
        <shortName evidence="9">SPase II</shortName>
    </alternativeName>
</protein>
<dbReference type="GO" id="GO:0006508">
    <property type="term" value="P:proteolysis"/>
    <property type="evidence" value="ECO:0007669"/>
    <property type="project" value="UniProtKB-KW"/>
</dbReference>
<dbReference type="PRINTS" id="PR00781">
    <property type="entry name" value="LIPOSIGPTASE"/>
</dbReference>
<dbReference type="EMBL" id="RKRA01000001">
    <property type="protein sequence ID" value="RPF25740.1"/>
    <property type="molecule type" value="Genomic_DNA"/>
</dbReference>
<comment type="similarity">
    <text evidence="1 9 11">Belongs to the peptidase A8 family.</text>
</comment>
<feature type="active site" evidence="9">
    <location>
        <position position="141"/>
    </location>
</feature>
<evidence type="ECO:0000256" key="6">
    <source>
        <dbReference type="ARBA" id="ARBA00022801"/>
    </source>
</evidence>
<reference evidence="12 13" key="1">
    <citation type="submission" date="2018-11" db="EMBL/GenBank/DDBJ databases">
        <title>Sequencing the genomes of 1000 actinobacteria strains.</title>
        <authorList>
            <person name="Klenk H.-P."/>
        </authorList>
    </citation>
    <scope>NUCLEOTIDE SEQUENCE [LARGE SCALE GENOMIC DNA]</scope>
    <source>
        <strain evidence="12 13">DSM 14418</strain>
    </source>
</reference>
<keyword evidence="7 9" id="KW-1133">Transmembrane helix</keyword>
<dbReference type="PANTHER" id="PTHR33695:SF1">
    <property type="entry name" value="LIPOPROTEIN SIGNAL PEPTIDASE"/>
    <property type="match status" value="1"/>
</dbReference>
<keyword evidence="2 9" id="KW-1003">Cell membrane</keyword>
<keyword evidence="13" id="KW-1185">Reference proteome</keyword>
<gene>
    <name evidence="9" type="primary">lspA</name>
    <name evidence="12" type="ORF">EDD32_0151</name>
</gene>
<evidence type="ECO:0000256" key="5">
    <source>
        <dbReference type="ARBA" id="ARBA00022750"/>
    </source>
</evidence>
<organism evidence="12 13">
    <name type="scientific">Georgenia muralis</name>
    <dbReference type="NCBI Taxonomy" id="154117"/>
    <lineage>
        <taxon>Bacteria</taxon>
        <taxon>Bacillati</taxon>
        <taxon>Actinomycetota</taxon>
        <taxon>Actinomycetes</taxon>
        <taxon>Micrococcales</taxon>
        <taxon>Bogoriellaceae</taxon>
        <taxon>Georgenia</taxon>
    </lineage>
</organism>
<comment type="pathway">
    <text evidence="9">Protein modification; lipoprotein biosynthesis (signal peptide cleavage).</text>
</comment>
<dbReference type="GO" id="GO:0004190">
    <property type="term" value="F:aspartic-type endopeptidase activity"/>
    <property type="evidence" value="ECO:0007669"/>
    <property type="project" value="UniProtKB-UniRule"/>
</dbReference>
<evidence type="ECO:0000256" key="1">
    <source>
        <dbReference type="ARBA" id="ARBA00006139"/>
    </source>
</evidence>
<evidence type="ECO:0000256" key="7">
    <source>
        <dbReference type="ARBA" id="ARBA00022989"/>
    </source>
</evidence>
<accession>A0A3N4Z3V7</accession>
<feature type="transmembrane region" description="Helical" evidence="9">
    <location>
        <begin position="70"/>
        <end position="92"/>
    </location>
</feature>
<comment type="caution">
    <text evidence="9">Lacks conserved residue(s) required for the propagation of feature annotation.</text>
</comment>
<evidence type="ECO:0000313" key="13">
    <source>
        <dbReference type="Proteomes" id="UP000280726"/>
    </source>
</evidence>
<feature type="transmembrane region" description="Helical" evidence="9">
    <location>
        <begin position="137"/>
        <end position="156"/>
    </location>
</feature>
<dbReference type="EC" id="3.4.23.36" evidence="9"/>
<comment type="catalytic activity">
    <reaction evidence="9 10">
        <text>Release of signal peptides from bacterial membrane prolipoproteins. Hydrolyzes -Xaa-Yaa-Zaa-|-(S,diacylglyceryl)Cys-, in which Xaa is hydrophobic (preferably Leu), and Yaa (Ala or Ser) and Zaa (Gly or Ala) have small, neutral side chains.</text>
        <dbReference type="EC" id="3.4.23.36"/>
    </reaction>
</comment>
<sequence length="164" mass="16582">MTTQESTKAIGVTRARAALVAIVTLLAAVDLSLKQWAGAALADGQAVDLGPVELRLGFNSGVAFSLGADLPAGVVLGITGLIVVALAAFAWRATRTATVPVRLALAAILAGAVANLLDRAGDGVVTDYLHSGWFPTFNLADVFITAGAAALVLVSLTGSDRAED</sequence>
<keyword evidence="3 9" id="KW-0645">Protease</keyword>
<dbReference type="PROSITE" id="PS00855">
    <property type="entry name" value="SPASE_II"/>
    <property type="match status" value="1"/>
</dbReference>
<comment type="function">
    <text evidence="9 10">This protein specifically catalyzes the removal of signal peptides from prolipoproteins.</text>
</comment>
<dbReference type="AlphaFoldDB" id="A0A3N4Z3V7"/>
<keyword evidence="8 9" id="KW-0472">Membrane</keyword>
<evidence type="ECO:0000256" key="11">
    <source>
        <dbReference type="RuleBase" id="RU004181"/>
    </source>
</evidence>
<keyword evidence="4 9" id="KW-0812">Transmembrane</keyword>
<dbReference type="PANTHER" id="PTHR33695">
    <property type="entry name" value="LIPOPROTEIN SIGNAL PEPTIDASE"/>
    <property type="match status" value="1"/>
</dbReference>
<dbReference type="Pfam" id="PF01252">
    <property type="entry name" value="Peptidase_A8"/>
    <property type="match status" value="1"/>
</dbReference>
<proteinExistence type="inferred from homology"/>